<name>A0ABT2EKQ4_9BACT</name>
<protein>
    <submittedName>
        <fullName evidence="2">Uncharacterized protein</fullName>
    </submittedName>
</protein>
<dbReference type="EMBL" id="JANUCP010000002">
    <property type="protein sequence ID" value="MCS3918522.1"/>
    <property type="molecule type" value="Genomic_DNA"/>
</dbReference>
<evidence type="ECO:0000313" key="3">
    <source>
        <dbReference type="Proteomes" id="UP001204798"/>
    </source>
</evidence>
<accession>A0ABT2EKQ4</accession>
<proteinExistence type="predicted"/>
<keyword evidence="3" id="KW-1185">Reference proteome</keyword>
<dbReference type="RefSeq" id="WP_259094448.1">
    <property type="nucleotide sequence ID" value="NZ_CP130454.1"/>
</dbReference>
<comment type="caution">
    <text evidence="2">The sequence shown here is derived from an EMBL/GenBank/DDBJ whole genome shotgun (WGS) entry which is preliminary data.</text>
</comment>
<reference evidence="2 3" key="1">
    <citation type="submission" date="2022-08" db="EMBL/GenBank/DDBJ databases">
        <title>Bacterial and archaeal communities from various locations to study Microbial Dark Matter (Phase II).</title>
        <authorList>
            <person name="Stepanauskas R."/>
        </authorList>
    </citation>
    <scope>NUCLEOTIDE SEQUENCE [LARGE SCALE GENOMIC DNA]</scope>
    <source>
        <strain evidence="2 3">PD1</strain>
    </source>
</reference>
<evidence type="ECO:0000313" key="2">
    <source>
        <dbReference type="EMBL" id="MCS3918522.1"/>
    </source>
</evidence>
<sequence>MGQGTWDKGNWEGEAPAEPKRQRIAISEWRIDNSEWRMVNDFDHPPEVGGYKFKAG</sequence>
<gene>
    <name evidence="2" type="ORF">M2350_000922</name>
</gene>
<organism evidence="2 3">
    <name type="scientific">Candidatus Fervidibacter sacchari</name>
    <dbReference type="NCBI Taxonomy" id="1448929"/>
    <lineage>
        <taxon>Bacteria</taxon>
        <taxon>Candidatus Fervidibacterota</taxon>
        <taxon>Candidatus Fervidibacter</taxon>
    </lineage>
</organism>
<evidence type="ECO:0000256" key="1">
    <source>
        <dbReference type="SAM" id="MobiDB-lite"/>
    </source>
</evidence>
<feature type="region of interest" description="Disordered" evidence="1">
    <location>
        <begin position="1"/>
        <end position="21"/>
    </location>
</feature>
<dbReference type="Proteomes" id="UP001204798">
    <property type="component" value="Unassembled WGS sequence"/>
</dbReference>